<reference evidence="1 2" key="1">
    <citation type="submission" date="2016-10" db="EMBL/GenBank/DDBJ databases">
        <authorList>
            <person name="de Groot N.N."/>
        </authorList>
    </citation>
    <scope>NUCLEOTIDE SEQUENCE [LARGE SCALE GENOMIC DNA]</scope>
    <source>
        <strain evidence="1 2">IBRC-M10015</strain>
    </source>
</reference>
<dbReference type="InterPro" id="IPR036388">
    <property type="entry name" value="WH-like_DNA-bd_sf"/>
</dbReference>
<dbReference type="EMBL" id="FNFC01000006">
    <property type="protein sequence ID" value="SDJ62868.1"/>
    <property type="molecule type" value="Genomic_DNA"/>
</dbReference>
<sequence>MTIRRTAQWQWSLDDRILEHLRDESFSTAARMADLPNIHATEAQVQERCEVLADADLVTFATIDMDFVELTTWGKQYLEGELDVEDHPKPRHPIFN</sequence>
<dbReference type="AlphaFoldDB" id="A0A1G8V9X8"/>
<proteinExistence type="predicted"/>
<evidence type="ECO:0000313" key="1">
    <source>
        <dbReference type="EMBL" id="SDJ62868.1"/>
    </source>
</evidence>
<name>A0A1G8V9X8_9EURY</name>
<evidence type="ECO:0008006" key="3">
    <source>
        <dbReference type="Google" id="ProtNLM"/>
    </source>
</evidence>
<dbReference type="Gene3D" id="1.10.10.10">
    <property type="entry name" value="Winged helix-like DNA-binding domain superfamily/Winged helix DNA-binding domain"/>
    <property type="match status" value="1"/>
</dbReference>
<keyword evidence="2" id="KW-1185">Reference proteome</keyword>
<organism evidence="1 2">
    <name type="scientific">Halovenus aranensis</name>
    <dbReference type="NCBI Taxonomy" id="890420"/>
    <lineage>
        <taxon>Archaea</taxon>
        <taxon>Methanobacteriati</taxon>
        <taxon>Methanobacteriota</taxon>
        <taxon>Stenosarchaea group</taxon>
        <taxon>Halobacteria</taxon>
        <taxon>Halobacteriales</taxon>
        <taxon>Haloarculaceae</taxon>
        <taxon>Halovenus</taxon>
    </lineage>
</organism>
<protein>
    <recommendedName>
        <fullName evidence="3">Winged helix-turn-helix domain-containing protein</fullName>
    </recommendedName>
</protein>
<accession>A0A1G8V9X8</accession>
<evidence type="ECO:0000313" key="2">
    <source>
        <dbReference type="Proteomes" id="UP000198856"/>
    </source>
</evidence>
<dbReference type="STRING" id="890420.SAMN05216226_10691"/>
<gene>
    <name evidence="1" type="ORF">SAMN05216226_10691</name>
</gene>
<dbReference type="Proteomes" id="UP000198856">
    <property type="component" value="Unassembled WGS sequence"/>
</dbReference>